<dbReference type="AlphaFoldDB" id="A0A6J6WWH9"/>
<keyword evidence="3" id="KW-0479">Metal-binding</keyword>
<dbReference type="FunFam" id="1.10.630.10:FF:000018">
    <property type="entry name" value="Cytochrome P450 monooxygenase"/>
    <property type="match status" value="1"/>
</dbReference>
<keyword evidence="5" id="KW-0408">Iron</keyword>
<evidence type="ECO:0000313" key="7">
    <source>
        <dbReference type="EMBL" id="CAB4787534.1"/>
    </source>
</evidence>
<evidence type="ECO:0000256" key="5">
    <source>
        <dbReference type="ARBA" id="ARBA00023004"/>
    </source>
</evidence>
<comment type="similarity">
    <text evidence="1">Belongs to the cytochrome P450 family.</text>
</comment>
<dbReference type="SUPFAM" id="SSF48264">
    <property type="entry name" value="Cytochrome P450"/>
    <property type="match status" value="1"/>
</dbReference>
<dbReference type="PRINTS" id="PR00385">
    <property type="entry name" value="P450"/>
</dbReference>
<sequence>MPAEVTYNPYAFSVHDDPYVTYQQLRDDAPAWWNPELKFWVLSRYADVQQAFRDHGTFSSMGGVALENRRAITTKDLSFQQMIELDPPEHTVFRRLVSRVFTPRQMMAMENDIRSIVDGYIDQVIERGEGDLVTDISGPFPMDVISAILGIPEQDRTSLRTHADKILIREDGSMAMPKEALDGMFGLLDYFIKDLAERREQQRPGLIADLMGVEVEGRMLTETELLGFCVLFVIAGHETTTKMVANAIEILSHHKDQRDRLVADPSMIPDALEEVLRFHNSTQYMHRTLTTDIELHGQQLKEGQSVLLLIGAANHDNREYGDTAHQFQIDRKAEKHLAFGYGSHFCLGAALARMEGKVALEQILSRMPDIDVDHERKVRFHSSNVTGWTSLPITFTPGVTK</sequence>
<proteinExistence type="inferred from homology"/>
<name>A0A6J6WWH9_9ZZZZ</name>
<accession>A0A6J6WWH9</accession>
<keyword evidence="2" id="KW-0349">Heme</keyword>
<dbReference type="InterPro" id="IPR001128">
    <property type="entry name" value="Cyt_P450"/>
</dbReference>
<gene>
    <name evidence="7" type="ORF">UFOPK2992_00161</name>
</gene>
<dbReference type="GO" id="GO:0005506">
    <property type="term" value="F:iron ion binding"/>
    <property type="evidence" value="ECO:0007669"/>
    <property type="project" value="InterPro"/>
</dbReference>
<dbReference type="InterPro" id="IPR017972">
    <property type="entry name" value="Cyt_P450_CS"/>
</dbReference>
<dbReference type="PANTHER" id="PTHR46696">
    <property type="entry name" value="P450, PUTATIVE (EUROFUNG)-RELATED"/>
    <property type="match status" value="1"/>
</dbReference>
<dbReference type="Gene3D" id="1.10.630.10">
    <property type="entry name" value="Cytochrome P450"/>
    <property type="match status" value="1"/>
</dbReference>
<evidence type="ECO:0000256" key="1">
    <source>
        <dbReference type="ARBA" id="ARBA00010617"/>
    </source>
</evidence>
<dbReference type="PANTHER" id="PTHR46696:SF4">
    <property type="entry name" value="BIOTIN BIOSYNTHESIS CYTOCHROME P450"/>
    <property type="match status" value="1"/>
</dbReference>
<dbReference type="PRINTS" id="PR00359">
    <property type="entry name" value="BP450"/>
</dbReference>
<dbReference type="GO" id="GO:0006707">
    <property type="term" value="P:cholesterol catabolic process"/>
    <property type="evidence" value="ECO:0007669"/>
    <property type="project" value="TreeGrafter"/>
</dbReference>
<dbReference type="GO" id="GO:0036199">
    <property type="term" value="F:cholest-4-en-3-one 26-monooxygenase activity"/>
    <property type="evidence" value="ECO:0007669"/>
    <property type="project" value="TreeGrafter"/>
</dbReference>
<keyword evidence="4" id="KW-0560">Oxidoreductase</keyword>
<dbReference type="PROSITE" id="PS00086">
    <property type="entry name" value="CYTOCHROME_P450"/>
    <property type="match status" value="1"/>
</dbReference>
<keyword evidence="6" id="KW-0503">Monooxygenase</keyword>
<dbReference type="Pfam" id="PF00067">
    <property type="entry name" value="p450"/>
    <property type="match status" value="1"/>
</dbReference>
<evidence type="ECO:0000256" key="6">
    <source>
        <dbReference type="ARBA" id="ARBA00023033"/>
    </source>
</evidence>
<dbReference type="EMBL" id="CAFAAI010000012">
    <property type="protein sequence ID" value="CAB4787534.1"/>
    <property type="molecule type" value="Genomic_DNA"/>
</dbReference>
<dbReference type="GO" id="GO:0008395">
    <property type="term" value="F:steroid hydroxylase activity"/>
    <property type="evidence" value="ECO:0007669"/>
    <property type="project" value="TreeGrafter"/>
</dbReference>
<dbReference type="GO" id="GO:0020037">
    <property type="term" value="F:heme binding"/>
    <property type="evidence" value="ECO:0007669"/>
    <property type="project" value="InterPro"/>
</dbReference>
<evidence type="ECO:0000256" key="2">
    <source>
        <dbReference type="ARBA" id="ARBA00022617"/>
    </source>
</evidence>
<evidence type="ECO:0000256" key="4">
    <source>
        <dbReference type="ARBA" id="ARBA00023002"/>
    </source>
</evidence>
<reference evidence="7" key="1">
    <citation type="submission" date="2020-05" db="EMBL/GenBank/DDBJ databases">
        <authorList>
            <person name="Chiriac C."/>
            <person name="Salcher M."/>
            <person name="Ghai R."/>
            <person name="Kavagutti S V."/>
        </authorList>
    </citation>
    <scope>NUCLEOTIDE SEQUENCE</scope>
</reference>
<dbReference type="InterPro" id="IPR002397">
    <property type="entry name" value="Cyt_P450_B"/>
</dbReference>
<protein>
    <submittedName>
        <fullName evidence="7">Unannotated protein</fullName>
    </submittedName>
</protein>
<dbReference type="InterPro" id="IPR036396">
    <property type="entry name" value="Cyt_P450_sf"/>
</dbReference>
<organism evidence="7">
    <name type="scientific">freshwater metagenome</name>
    <dbReference type="NCBI Taxonomy" id="449393"/>
    <lineage>
        <taxon>unclassified sequences</taxon>
        <taxon>metagenomes</taxon>
        <taxon>ecological metagenomes</taxon>
    </lineage>
</organism>
<evidence type="ECO:0000256" key="3">
    <source>
        <dbReference type="ARBA" id="ARBA00022723"/>
    </source>
</evidence>